<dbReference type="InterPro" id="IPR056953">
    <property type="entry name" value="CUT_N"/>
</dbReference>
<protein>
    <submittedName>
        <fullName evidence="4">ZP domain-containing protein</fullName>
    </submittedName>
</protein>
<evidence type="ECO:0000313" key="4">
    <source>
        <dbReference type="WBParaSite" id="GPUH_0002623601-mRNA-1"/>
    </source>
</evidence>
<dbReference type="WBParaSite" id="GPUH_0002623601-mRNA-1">
    <property type="protein sequence ID" value="GPUH_0002623601-mRNA-1"/>
    <property type="gene ID" value="GPUH_0002623601"/>
</dbReference>
<evidence type="ECO:0000313" key="3">
    <source>
        <dbReference type="Proteomes" id="UP000271098"/>
    </source>
</evidence>
<dbReference type="PROSITE" id="PS51034">
    <property type="entry name" value="ZP_2"/>
    <property type="match status" value="1"/>
</dbReference>
<dbReference type="PANTHER" id="PTHR46560:SF13">
    <property type="entry name" value="ZP DOMAIN-CONTAINING PROTEIN"/>
    <property type="match status" value="1"/>
</dbReference>
<feature type="domain" description="ZP" evidence="1">
    <location>
        <begin position="6"/>
        <end position="75"/>
    </location>
</feature>
<reference evidence="4" key="1">
    <citation type="submission" date="2016-06" db="UniProtKB">
        <authorList>
            <consortium name="WormBaseParasite"/>
        </authorList>
    </citation>
    <scope>IDENTIFICATION</scope>
</reference>
<dbReference type="PANTHER" id="PTHR46560">
    <property type="entry name" value="CYPHER, ISOFORM B"/>
    <property type="match status" value="1"/>
</dbReference>
<dbReference type="OrthoDB" id="6432511at2759"/>
<dbReference type="Proteomes" id="UP000271098">
    <property type="component" value="Unassembled WGS sequence"/>
</dbReference>
<dbReference type="AlphaFoldDB" id="A0A183EZ15"/>
<dbReference type="InterPro" id="IPR001507">
    <property type="entry name" value="ZP_dom"/>
</dbReference>
<gene>
    <name evidence="2" type="ORF">GPUH_LOCUS26205</name>
</gene>
<evidence type="ECO:0000259" key="1">
    <source>
        <dbReference type="PROSITE" id="PS51034"/>
    </source>
</evidence>
<name>A0A183EZ15_9BILA</name>
<reference evidence="2 3" key="2">
    <citation type="submission" date="2018-11" db="EMBL/GenBank/DDBJ databases">
        <authorList>
            <consortium name="Pathogen Informatics"/>
        </authorList>
    </citation>
    <scope>NUCLEOTIDE SEQUENCE [LARGE SCALE GENOMIC DNA]</scope>
</reference>
<evidence type="ECO:0000313" key="2">
    <source>
        <dbReference type="EMBL" id="VDN45239.1"/>
    </source>
</evidence>
<accession>A0A183EZ15</accession>
<proteinExistence type="predicted"/>
<sequence length="75" mass="8534">MNHLVNCHSNRMEVQLEFEEPFSGVIFADQAYNDSSCRWEGQLSSKLNFTIPVSTKDGLSACEATLEQVFLNEYN</sequence>
<dbReference type="Pfam" id="PF25057">
    <property type="entry name" value="CUT_N"/>
    <property type="match status" value="1"/>
</dbReference>
<organism evidence="4">
    <name type="scientific">Gongylonema pulchrum</name>
    <dbReference type="NCBI Taxonomy" id="637853"/>
    <lineage>
        <taxon>Eukaryota</taxon>
        <taxon>Metazoa</taxon>
        <taxon>Ecdysozoa</taxon>
        <taxon>Nematoda</taxon>
        <taxon>Chromadorea</taxon>
        <taxon>Rhabditida</taxon>
        <taxon>Spirurina</taxon>
        <taxon>Spiruromorpha</taxon>
        <taxon>Spiruroidea</taxon>
        <taxon>Gongylonematidae</taxon>
        <taxon>Gongylonema</taxon>
    </lineage>
</organism>
<dbReference type="EMBL" id="UYRT01109320">
    <property type="protein sequence ID" value="VDN45239.1"/>
    <property type="molecule type" value="Genomic_DNA"/>
</dbReference>
<keyword evidence="3" id="KW-1185">Reference proteome</keyword>